<dbReference type="PROSITE" id="PS51186">
    <property type="entry name" value="GNAT"/>
    <property type="match status" value="1"/>
</dbReference>
<dbReference type="Gene3D" id="3.40.630.30">
    <property type="match status" value="1"/>
</dbReference>
<dbReference type="OrthoDB" id="3389160at2"/>
<dbReference type="SUPFAM" id="SSF55729">
    <property type="entry name" value="Acyl-CoA N-acyltransferases (Nat)"/>
    <property type="match status" value="1"/>
</dbReference>
<dbReference type="Proteomes" id="UP000215059">
    <property type="component" value="Unassembled WGS sequence"/>
</dbReference>
<reference evidence="5 6" key="1">
    <citation type="submission" date="2017-07" db="EMBL/GenBank/DDBJ databases">
        <title>Fictibacillus sp. nov. GDSW-R2A3 Genome sequencing and assembly.</title>
        <authorList>
            <person name="Mayilraj S."/>
        </authorList>
    </citation>
    <scope>NUCLEOTIDE SEQUENCE [LARGE SCALE GENOMIC DNA]</scope>
    <source>
        <strain evidence="5 6">GDSW-R2A3</strain>
    </source>
</reference>
<evidence type="ECO:0000259" key="4">
    <source>
        <dbReference type="PROSITE" id="PS51186"/>
    </source>
</evidence>
<dbReference type="InterPro" id="IPR000182">
    <property type="entry name" value="GNAT_dom"/>
</dbReference>
<dbReference type="Pfam" id="PF00583">
    <property type="entry name" value="Acetyltransf_1"/>
    <property type="match status" value="1"/>
</dbReference>
<keyword evidence="2" id="KW-0012">Acyltransferase</keyword>
<dbReference type="CDD" id="cd04301">
    <property type="entry name" value="NAT_SF"/>
    <property type="match status" value="1"/>
</dbReference>
<accession>A0A235F902</accession>
<protein>
    <submittedName>
        <fullName evidence="5">GNAT family N-acetyltransferase</fullName>
    </submittedName>
</protein>
<evidence type="ECO:0000256" key="1">
    <source>
        <dbReference type="ARBA" id="ARBA00022679"/>
    </source>
</evidence>
<dbReference type="AlphaFoldDB" id="A0A235F902"/>
<proteinExistence type="predicted"/>
<evidence type="ECO:0000313" key="5">
    <source>
        <dbReference type="EMBL" id="OYD57786.1"/>
    </source>
</evidence>
<dbReference type="PANTHER" id="PTHR43877:SF1">
    <property type="entry name" value="ACETYLTRANSFERASE"/>
    <property type="match status" value="1"/>
</dbReference>
<name>A0A235F902_9BACL</name>
<dbReference type="EMBL" id="NOII01000003">
    <property type="protein sequence ID" value="OYD57786.1"/>
    <property type="molecule type" value="Genomic_DNA"/>
</dbReference>
<keyword evidence="6" id="KW-1185">Reference proteome</keyword>
<dbReference type="GO" id="GO:0016747">
    <property type="term" value="F:acyltransferase activity, transferring groups other than amino-acyl groups"/>
    <property type="evidence" value="ECO:0007669"/>
    <property type="project" value="InterPro"/>
</dbReference>
<keyword evidence="1 5" id="KW-0808">Transferase</keyword>
<dbReference type="PANTHER" id="PTHR43877">
    <property type="entry name" value="AMINOALKYLPHOSPHONATE N-ACETYLTRANSFERASE-RELATED-RELATED"/>
    <property type="match status" value="1"/>
</dbReference>
<evidence type="ECO:0000256" key="3">
    <source>
        <dbReference type="SAM" id="Coils"/>
    </source>
</evidence>
<evidence type="ECO:0000313" key="6">
    <source>
        <dbReference type="Proteomes" id="UP000215059"/>
    </source>
</evidence>
<evidence type="ECO:0000256" key="2">
    <source>
        <dbReference type="ARBA" id="ARBA00023315"/>
    </source>
</evidence>
<comment type="caution">
    <text evidence="5">The sequence shown here is derived from an EMBL/GenBank/DDBJ whole genome shotgun (WGS) entry which is preliminary data.</text>
</comment>
<organism evidence="5 6">
    <name type="scientific">Fictibacillus aquaticus</name>
    <dbReference type="NCBI Taxonomy" id="2021314"/>
    <lineage>
        <taxon>Bacteria</taxon>
        <taxon>Bacillati</taxon>
        <taxon>Bacillota</taxon>
        <taxon>Bacilli</taxon>
        <taxon>Bacillales</taxon>
        <taxon>Fictibacillaceae</taxon>
        <taxon>Fictibacillus</taxon>
    </lineage>
</organism>
<dbReference type="InterPro" id="IPR050832">
    <property type="entry name" value="Bact_Acetyltransf"/>
</dbReference>
<keyword evidence="3" id="KW-0175">Coiled coil</keyword>
<gene>
    <name evidence="5" type="ORF">CGZ90_12990</name>
</gene>
<dbReference type="InterPro" id="IPR016181">
    <property type="entry name" value="Acyl_CoA_acyltransferase"/>
</dbReference>
<feature type="domain" description="N-acetyltransferase" evidence="4">
    <location>
        <begin position="4"/>
        <end position="167"/>
    </location>
</feature>
<sequence>MYDIQLEQVKSIKNNINELSELLLQVVEDGASIGFLPGMQQEDANIYWRNVISPEVYLFVAKIENEIAGTVQLHLCTKQNGNHRVEIAKLMTHPKHRRKGIGRCLMNFAEERARKEGKTLIVLDTREGDPSNLLYSSLNYYEAGKIPFYAKSSNGELESTVFYYKTI</sequence>
<feature type="coiled-coil region" evidence="3">
    <location>
        <begin position="2"/>
        <end position="29"/>
    </location>
</feature>